<reference evidence="1 2" key="1">
    <citation type="submission" date="2024-09" db="EMBL/GenBank/DDBJ databases">
        <title>Chromosome-scale assembly of Riccia sorocarpa.</title>
        <authorList>
            <person name="Paukszto L."/>
        </authorList>
    </citation>
    <scope>NUCLEOTIDE SEQUENCE [LARGE SCALE GENOMIC DNA]</scope>
    <source>
        <strain evidence="1">LP-2024</strain>
        <tissue evidence="1">Aerial parts of the thallus</tissue>
    </source>
</reference>
<proteinExistence type="predicted"/>
<name>A0ABD3HZD5_9MARC</name>
<evidence type="ECO:0000313" key="2">
    <source>
        <dbReference type="Proteomes" id="UP001633002"/>
    </source>
</evidence>
<dbReference type="AlphaFoldDB" id="A0ABD3HZD5"/>
<keyword evidence="2" id="KW-1185">Reference proteome</keyword>
<evidence type="ECO:0000313" key="1">
    <source>
        <dbReference type="EMBL" id="KAL3696159.1"/>
    </source>
</evidence>
<sequence length="125" mass="14266">MLACTAQGNLLPSQAIFEGKTRAVVSDGQFATLLKHLGWHLTHSQSHWSTIWTMRDWSCRGLTNVPSNEMFGKYVVEDMAKKLEAGSKLDEVEIETKIVILRGLIYQWLWHAHQDIAVRSQMIQT</sequence>
<dbReference type="Proteomes" id="UP001633002">
    <property type="component" value="Unassembled WGS sequence"/>
</dbReference>
<accession>A0ABD3HZD5</accession>
<comment type="caution">
    <text evidence="1">The sequence shown here is derived from an EMBL/GenBank/DDBJ whole genome shotgun (WGS) entry which is preliminary data.</text>
</comment>
<gene>
    <name evidence="1" type="ORF">R1sor_010235</name>
</gene>
<protein>
    <submittedName>
        <fullName evidence="1">Uncharacterized protein</fullName>
    </submittedName>
</protein>
<dbReference type="EMBL" id="JBJQOH010000002">
    <property type="protein sequence ID" value="KAL3696159.1"/>
    <property type="molecule type" value="Genomic_DNA"/>
</dbReference>
<organism evidence="1 2">
    <name type="scientific">Riccia sorocarpa</name>
    <dbReference type="NCBI Taxonomy" id="122646"/>
    <lineage>
        <taxon>Eukaryota</taxon>
        <taxon>Viridiplantae</taxon>
        <taxon>Streptophyta</taxon>
        <taxon>Embryophyta</taxon>
        <taxon>Marchantiophyta</taxon>
        <taxon>Marchantiopsida</taxon>
        <taxon>Marchantiidae</taxon>
        <taxon>Marchantiales</taxon>
        <taxon>Ricciaceae</taxon>
        <taxon>Riccia</taxon>
    </lineage>
</organism>